<dbReference type="AlphaFoldDB" id="A0AAD8KAE8"/>
<proteinExistence type="predicted"/>
<organism evidence="1 2">
    <name type="scientific">Tagetes erecta</name>
    <name type="common">African marigold</name>
    <dbReference type="NCBI Taxonomy" id="13708"/>
    <lineage>
        <taxon>Eukaryota</taxon>
        <taxon>Viridiplantae</taxon>
        <taxon>Streptophyta</taxon>
        <taxon>Embryophyta</taxon>
        <taxon>Tracheophyta</taxon>
        <taxon>Spermatophyta</taxon>
        <taxon>Magnoliopsida</taxon>
        <taxon>eudicotyledons</taxon>
        <taxon>Gunneridae</taxon>
        <taxon>Pentapetalae</taxon>
        <taxon>asterids</taxon>
        <taxon>campanulids</taxon>
        <taxon>Asterales</taxon>
        <taxon>Asteraceae</taxon>
        <taxon>Asteroideae</taxon>
        <taxon>Heliantheae alliance</taxon>
        <taxon>Tageteae</taxon>
        <taxon>Tagetes</taxon>
    </lineage>
</organism>
<dbReference type="EMBL" id="JAUHHV010000007">
    <property type="protein sequence ID" value="KAK1418028.1"/>
    <property type="molecule type" value="Genomic_DNA"/>
</dbReference>
<keyword evidence="2" id="KW-1185">Reference proteome</keyword>
<accession>A0AAD8KAE8</accession>
<sequence length="75" mass="8074">MARCDEKRDEVFVEFVEYVSGVSAGGEDDGGVLVVVVAGLFVMQTIDHEVLSHAKPVDSSLVRSSPVFSCEVTKN</sequence>
<gene>
    <name evidence="1" type="ORF">QVD17_27165</name>
</gene>
<evidence type="ECO:0000313" key="2">
    <source>
        <dbReference type="Proteomes" id="UP001229421"/>
    </source>
</evidence>
<name>A0AAD8KAE8_TARER</name>
<reference evidence="1" key="1">
    <citation type="journal article" date="2023" name="bioRxiv">
        <title>Improved chromosome-level genome assembly for marigold (Tagetes erecta).</title>
        <authorList>
            <person name="Jiang F."/>
            <person name="Yuan L."/>
            <person name="Wang S."/>
            <person name="Wang H."/>
            <person name="Xu D."/>
            <person name="Wang A."/>
            <person name="Fan W."/>
        </authorList>
    </citation>
    <scope>NUCLEOTIDE SEQUENCE</scope>
    <source>
        <strain evidence="1">WSJ</strain>
        <tissue evidence="1">Leaf</tissue>
    </source>
</reference>
<protein>
    <submittedName>
        <fullName evidence="1">Uncharacterized protein</fullName>
    </submittedName>
</protein>
<comment type="caution">
    <text evidence="1">The sequence shown here is derived from an EMBL/GenBank/DDBJ whole genome shotgun (WGS) entry which is preliminary data.</text>
</comment>
<dbReference type="Proteomes" id="UP001229421">
    <property type="component" value="Unassembled WGS sequence"/>
</dbReference>
<evidence type="ECO:0000313" key="1">
    <source>
        <dbReference type="EMBL" id="KAK1418028.1"/>
    </source>
</evidence>